<dbReference type="EMBL" id="GBXM01076423">
    <property type="protein sequence ID" value="JAH32154.1"/>
    <property type="molecule type" value="Transcribed_RNA"/>
</dbReference>
<accession>A0A0E9RSL2</accession>
<reference evidence="1" key="1">
    <citation type="submission" date="2014-11" db="EMBL/GenBank/DDBJ databases">
        <authorList>
            <person name="Amaro Gonzalez C."/>
        </authorList>
    </citation>
    <scope>NUCLEOTIDE SEQUENCE</scope>
</reference>
<dbReference type="AlphaFoldDB" id="A0A0E9RSL2"/>
<organism evidence="1">
    <name type="scientific">Anguilla anguilla</name>
    <name type="common">European freshwater eel</name>
    <name type="synonym">Muraena anguilla</name>
    <dbReference type="NCBI Taxonomy" id="7936"/>
    <lineage>
        <taxon>Eukaryota</taxon>
        <taxon>Metazoa</taxon>
        <taxon>Chordata</taxon>
        <taxon>Craniata</taxon>
        <taxon>Vertebrata</taxon>
        <taxon>Euteleostomi</taxon>
        <taxon>Actinopterygii</taxon>
        <taxon>Neopterygii</taxon>
        <taxon>Teleostei</taxon>
        <taxon>Anguilliformes</taxon>
        <taxon>Anguillidae</taxon>
        <taxon>Anguilla</taxon>
    </lineage>
</organism>
<sequence>MVLPCDVLARGCGGSWK</sequence>
<protein>
    <submittedName>
        <fullName evidence="1">Uncharacterized protein</fullName>
    </submittedName>
</protein>
<proteinExistence type="predicted"/>
<evidence type="ECO:0000313" key="1">
    <source>
        <dbReference type="EMBL" id="JAH32154.1"/>
    </source>
</evidence>
<reference evidence="1" key="2">
    <citation type="journal article" date="2015" name="Fish Shellfish Immunol.">
        <title>Early steps in the European eel (Anguilla anguilla)-Vibrio vulnificus interaction in the gills: Role of the RtxA13 toxin.</title>
        <authorList>
            <person name="Callol A."/>
            <person name="Pajuelo D."/>
            <person name="Ebbesson L."/>
            <person name="Teles M."/>
            <person name="MacKenzie S."/>
            <person name="Amaro C."/>
        </authorList>
    </citation>
    <scope>NUCLEOTIDE SEQUENCE</scope>
</reference>
<name>A0A0E9RSL2_ANGAN</name>